<gene>
    <name evidence="1" type="ORF">SAMN05192530_11635</name>
</gene>
<proteinExistence type="predicted"/>
<evidence type="ECO:0000313" key="1">
    <source>
        <dbReference type="EMBL" id="SDO86052.1"/>
    </source>
</evidence>
<protein>
    <submittedName>
        <fullName evidence="1">Uncharacterized protein</fullName>
    </submittedName>
</protein>
<name>A0A1H0N099_9HYPH</name>
<reference evidence="1 2" key="1">
    <citation type="submission" date="2016-10" db="EMBL/GenBank/DDBJ databases">
        <authorList>
            <person name="de Groot N.N."/>
        </authorList>
    </citation>
    <scope>NUCLEOTIDE SEQUENCE [LARGE SCALE GENOMIC DNA]</scope>
    <source>
        <strain evidence="2">L7-484,KACC 16230,DSM 25025</strain>
    </source>
</reference>
<dbReference type="AlphaFoldDB" id="A0A1H0N099"/>
<organism evidence="1 2">
    <name type="scientific">Aureimonas jatrophae</name>
    <dbReference type="NCBI Taxonomy" id="1166073"/>
    <lineage>
        <taxon>Bacteria</taxon>
        <taxon>Pseudomonadati</taxon>
        <taxon>Pseudomonadota</taxon>
        <taxon>Alphaproteobacteria</taxon>
        <taxon>Hyphomicrobiales</taxon>
        <taxon>Aurantimonadaceae</taxon>
        <taxon>Aureimonas</taxon>
    </lineage>
</organism>
<dbReference type="Proteomes" id="UP000198793">
    <property type="component" value="Unassembled WGS sequence"/>
</dbReference>
<dbReference type="STRING" id="1166073.SAMN05192530_11635"/>
<sequence>MTDPTDPKAPLVAPGAHPKRDAARALIEAAAGTNPVTGAFARLYQTTHPSKTAQERASWEAATTDRVNEHGEQLDRHEDLLAPKQTITGLPAQLIARLVQDCPDGLGMEFYDREDLCALFPDEAEQVVEDAVYDLKSLGLVRSFDRIGAWSIAIEEDTYRQLDAQLMGWDTDADAVEVAQLMLAGDTGHARTLHEQTGWPKRRFNPAFRSLLPLFPAGRVSRECQADYPTSYVALVAEDKAALRRFLAAADAPR</sequence>
<evidence type="ECO:0000313" key="2">
    <source>
        <dbReference type="Proteomes" id="UP000198793"/>
    </source>
</evidence>
<accession>A0A1H0N099</accession>
<dbReference type="RefSeq" id="WP_139184079.1">
    <property type="nucleotide sequence ID" value="NZ_FNIT01000016.1"/>
</dbReference>
<dbReference type="EMBL" id="FNIT01000016">
    <property type="protein sequence ID" value="SDO86052.1"/>
    <property type="molecule type" value="Genomic_DNA"/>
</dbReference>
<keyword evidence="2" id="KW-1185">Reference proteome</keyword>
<dbReference type="OrthoDB" id="7064950at2"/>